<organism evidence="16 17">
    <name type="scientific">Trichocoleus desertorum GB2-A4</name>
    <dbReference type="NCBI Taxonomy" id="2933944"/>
    <lineage>
        <taxon>Bacteria</taxon>
        <taxon>Bacillati</taxon>
        <taxon>Cyanobacteriota</taxon>
        <taxon>Cyanophyceae</taxon>
        <taxon>Leptolyngbyales</taxon>
        <taxon>Trichocoleusaceae</taxon>
        <taxon>Trichocoleus</taxon>
    </lineage>
</organism>
<dbReference type="Gene3D" id="2.40.50.100">
    <property type="match status" value="1"/>
</dbReference>
<keyword evidence="13 14" id="KW-0472">Membrane</keyword>
<keyword evidence="6 14" id="KW-0349">Heme</keyword>
<evidence type="ECO:0000313" key="16">
    <source>
        <dbReference type="EMBL" id="MEP0815760.1"/>
    </source>
</evidence>
<evidence type="ECO:0000256" key="11">
    <source>
        <dbReference type="ARBA" id="ARBA00023004"/>
    </source>
</evidence>
<dbReference type="InterPro" id="IPR011054">
    <property type="entry name" value="Rudment_hybrid_motif"/>
</dbReference>
<feature type="binding site" description="axial binding residue" evidence="14">
    <location>
        <position position="43"/>
    </location>
    <ligand>
        <name>heme</name>
        <dbReference type="ChEBI" id="CHEBI:30413"/>
    </ligand>
    <ligandPart>
        <name>Fe</name>
        <dbReference type="ChEBI" id="CHEBI:18248"/>
    </ligandPart>
</feature>
<dbReference type="Gene3D" id="1.20.5.700">
    <property type="entry name" value="Single helix bin"/>
    <property type="match status" value="1"/>
</dbReference>
<dbReference type="InterPro" id="IPR024058">
    <property type="entry name" value="Cyt-f_TM"/>
</dbReference>
<dbReference type="PANTHER" id="PTHR33288">
    <property type="match status" value="1"/>
</dbReference>
<feature type="binding site" description="covalent" evidence="14">
    <location>
        <position position="66"/>
    </location>
    <ligand>
        <name>heme</name>
        <dbReference type="ChEBI" id="CHEBI:30413"/>
    </ligand>
</feature>
<evidence type="ECO:0000259" key="15">
    <source>
        <dbReference type="Pfam" id="PF16639"/>
    </source>
</evidence>
<keyword evidence="11 14" id="KW-0408">Iron</keyword>
<dbReference type="InterPro" id="IPR024094">
    <property type="entry name" value="Cyt_f_lg_dom"/>
</dbReference>
<keyword evidence="7 14" id="KW-0812">Transmembrane</keyword>
<dbReference type="Gene3D" id="2.60.40.830">
    <property type="entry name" value="Cytochrome f large domain"/>
    <property type="match status" value="1"/>
</dbReference>
<dbReference type="SUPFAM" id="SSF49441">
    <property type="entry name" value="Cytochrome f, large domain"/>
    <property type="match status" value="1"/>
</dbReference>
<comment type="caution">
    <text evidence="16">The sequence shown here is derived from an EMBL/GenBank/DDBJ whole genome shotgun (WGS) entry which is preliminary data.</text>
</comment>
<reference evidence="16 17" key="1">
    <citation type="submission" date="2022-04" db="EMBL/GenBank/DDBJ databases">
        <title>Positive selection, recombination, and allopatry shape intraspecific diversity of widespread and dominant cyanobacteria.</title>
        <authorList>
            <person name="Wei J."/>
            <person name="Shu W."/>
            <person name="Hu C."/>
        </authorList>
    </citation>
    <scope>NUCLEOTIDE SEQUENCE [LARGE SCALE GENOMIC DNA]</scope>
    <source>
        <strain evidence="16 17">GB2-A4</strain>
    </source>
</reference>
<keyword evidence="14" id="KW-0732">Signal</keyword>
<keyword evidence="5 14" id="KW-0602">Photosynthesis</keyword>
<evidence type="ECO:0000256" key="13">
    <source>
        <dbReference type="ARBA" id="ARBA00023136"/>
    </source>
</evidence>
<feature type="binding site" description="covalent" evidence="14">
    <location>
        <position position="63"/>
    </location>
    <ligand>
        <name>heme</name>
        <dbReference type="ChEBI" id="CHEBI:30413"/>
    </ligand>
</feature>
<evidence type="ECO:0000256" key="3">
    <source>
        <dbReference type="ARBA" id="ARBA00013528"/>
    </source>
</evidence>
<evidence type="ECO:0000256" key="9">
    <source>
        <dbReference type="ARBA" id="ARBA00022982"/>
    </source>
</evidence>
<gene>
    <name evidence="14 16" type="primary">petA</name>
    <name evidence="16" type="ORF">NC998_01465</name>
</gene>
<keyword evidence="9 14" id="KW-0249">Electron transport</keyword>
<comment type="function">
    <text evidence="14">Component of the cytochrome b6-f complex, which mediates electron transfer between photosystem II (PSII) and photosystem I (PSI), cyclic electron flow around PSI, and state transitions.</text>
</comment>
<evidence type="ECO:0000256" key="14">
    <source>
        <dbReference type="HAMAP-Rule" id="MF_00610"/>
    </source>
</evidence>
<evidence type="ECO:0000313" key="17">
    <source>
        <dbReference type="Proteomes" id="UP001464891"/>
    </source>
</evidence>
<dbReference type="HAMAP" id="MF_00610">
    <property type="entry name" value="Cytb6_f_cytF"/>
    <property type="match status" value="1"/>
</dbReference>
<name>A0ABV0J1Y0_9CYAN</name>
<protein>
    <recommendedName>
        <fullName evidence="3 14">Cytochrome f</fullName>
    </recommendedName>
</protein>
<evidence type="ECO:0000256" key="8">
    <source>
        <dbReference type="ARBA" id="ARBA00022723"/>
    </source>
</evidence>
<dbReference type="PANTHER" id="PTHR33288:SF10">
    <property type="entry name" value="CYTOCHROME F"/>
    <property type="match status" value="1"/>
</dbReference>
<evidence type="ECO:0000256" key="6">
    <source>
        <dbReference type="ARBA" id="ARBA00022617"/>
    </source>
</evidence>
<dbReference type="EMBL" id="JAMPKM010000001">
    <property type="protein sequence ID" value="MEP0815760.1"/>
    <property type="molecule type" value="Genomic_DNA"/>
</dbReference>
<dbReference type="Pfam" id="PF01333">
    <property type="entry name" value="Apocytochr_F_C"/>
    <property type="match status" value="1"/>
</dbReference>
<keyword evidence="8 14" id="KW-0479">Metal-binding</keyword>
<comment type="cofactor">
    <cofactor evidence="14">
        <name>heme</name>
        <dbReference type="ChEBI" id="CHEBI:30413"/>
    </cofactor>
    <text evidence="14">Binds 1 heme group covalently.</text>
</comment>
<evidence type="ECO:0000256" key="5">
    <source>
        <dbReference type="ARBA" id="ARBA00022531"/>
    </source>
</evidence>
<keyword evidence="4 14" id="KW-0813">Transport</keyword>
<evidence type="ECO:0000256" key="1">
    <source>
        <dbReference type="ARBA" id="ARBA00004167"/>
    </source>
</evidence>
<comment type="subunit">
    <text evidence="14">The 4 large subunits of the cytochrome b6-f complex are cytochrome b6, subunit IV (17 kDa polypeptide, PetD), cytochrome f and the Rieske protein, while the 4 small subunits are PetG, PetL, PetM and PetN. The complex functions as a dimer.</text>
</comment>
<sequence length="326" mass="34802">MKKTFLSAIFAPRYLWRVTLAAISAIAILLGSDLMLPHSAAAYPVYAQQAYENPREATGRIVCANCHLGAKRTEVEVPQAVLPDTVFEAVVKIPYDTNVQQVLGNGEKGPLNVGAVLILPKGFKIAPEDRIPEEMKEKIGGLYFQPYSADKDNIVVVGPLPGEQYQELTFPVLSPDPNADKSVKFGKYPINVGGNRGRGQVYPTGDKSNNTIYNASAAGKITQITKAESGGYAVTIQSADGGTAVDNIPAGPELVVAEGQEVKAGEALTTDPNVGGFGQVDTEIVLQSPARIQGLVAFFAAITLSQIMLVLKKKQVEKVQAAEMNF</sequence>
<dbReference type="PROSITE" id="PS51010">
    <property type="entry name" value="CYTF"/>
    <property type="match status" value="1"/>
</dbReference>
<evidence type="ECO:0000256" key="7">
    <source>
        <dbReference type="ARBA" id="ARBA00022692"/>
    </source>
</evidence>
<evidence type="ECO:0000256" key="2">
    <source>
        <dbReference type="ARBA" id="ARBA00008923"/>
    </source>
</evidence>
<dbReference type="RefSeq" id="WP_190431299.1">
    <property type="nucleotide sequence ID" value="NZ_JAMPKM010000001.1"/>
</dbReference>
<evidence type="ECO:0000256" key="4">
    <source>
        <dbReference type="ARBA" id="ARBA00022448"/>
    </source>
</evidence>
<dbReference type="InterPro" id="IPR036826">
    <property type="entry name" value="Cyt_f_lg_dom_sf"/>
</dbReference>
<keyword evidence="12 14" id="KW-0793">Thylakoid</keyword>
<feature type="domain" description="Cytochrome f large" evidence="15">
    <location>
        <begin position="43"/>
        <end position="197"/>
    </location>
</feature>
<feature type="binding site" description="axial binding residue" evidence="14">
    <location>
        <position position="67"/>
    </location>
    <ligand>
        <name>heme</name>
        <dbReference type="ChEBI" id="CHEBI:30413"/>
    </ligand>
    <ligandPart>
        <name>Fe</name>
        <dbReference type="ChEBI" id="CHEBI:18248"/>
    </ligandPart>
</feature>
<accession>A0ABV0J1Y0</accession>
<dbReference type="SUPFAM" id="SSF51246">
    <property type="entry name" value="Rudiment single hybrid motif"/>
    <property type="match status" value="1"/>
</dbReference>
<evidence type="ECO:0000256" key="12">
    <source>
        <dbReference type="ARBA" id="ARBA00023078"/>
    </source>
</evidence>
<dbReference type="SUPFAM" id="SSF103431">
    <property type="entry name" value="Cytochrome f subunit of the cytochrome b6f complex, transmembrane anchor"/>
    <property type="match status" value="1"/>
</dbReference>
<dbReference type="InterPro" id="IPR002325">
    <property type="entry name" value="Cyt_f"/>
</dbReference>
<dbReference type="PRINTS" id="PR00610">
    <property type="entry name" value="CYTOCHROMEF"/>
</dbReference>
<dbReference type="NCBIfam" id="NF002736">
    <property type="entry name" value="PRK02693.1"/>
    <property type="match status" value="1"/>
</dbReference>
<comment type="similarity">
    <text evidence="2 14">Belongs to the cytochrome f family.</text>
</comment>
<keyword evidence="17" id="KW-1185">Reference proteome</keyword>
<keyword evidence="10 14" id="KW-1133">Transmembrane helix</keyword>
<proteinExistence type="inferred from homology"/>
<dbReference type="Proteomes" id="UP001464891">
    <property type="component" value="Unassembled WGS sequence"/>
</dbReference>
<dbReference type="Pfam" id="PF16639">
    <property type="entry name" value="Apocytochr_F_N"/>
    <property type="match status" value="1"/>
</dbReference>
<comment type="subcellular location">
    <subcellularLocation>
        <location evidence="14">Cellular thylakoid membrane</location>
        <topology evidence="14">Single-pass membrane protein</topology>
    </subcellularLocation>
    <subcellularLocation>
        <location evidence="1">Membrane</location>
        <topology evidence="1">Single-pass membrane protein</topology>
    </subcellularLocation>
</comment>
<evidence type="ECO:0000256" key="10">
    <source>
        <dbReference type="ARBA" id="ARBA00022989"/>
    </source>
</evidence>